<dbReference type="SUPFAM" id="SSF58100">
    <property type="entry name" value="Bacterial hemolysins"/>
    <property type="match status" value="1"/>
</dbReference>
<reference evidence="1" key="1">
    <citation type="submission" date="2022-07" db="EMBL/GenBank/DDBJ databases">
        <title>Pseudomonas agronomica sp. nov.: a novel bacterium with biotechnological application in the synthesis of biofertilizers from valorized agricultural residues.</title>
        <authorList>
            <person name="Robas M."/>
            <person name="Fernandez V.M."/>
            <person name="Luna L."/>
            <person name="Provanza A."/>
            <person name="Jimenez P.A."/>
        </authorList>
    </citation>
    <scope>NUCLEOTIDE SEQUENCE</scope>
    <source>
        <strain evidence="1">SAICEU22T</strain>
    </source>
</reference>
<dbReference type="Gene3D" id="1.20.1170.10">
    <property type="match status" value="1"/>
</dbReference>
<organism evidence="1 2">
    <name type="scientific">Pseudomonas agronomica</name>
    <dbReference type="NCBI Taxonomy" id="2979328"/>
    <lineage>
        <taxon>Bacteria</taxon>
        <taxon>Pseudomonadati</taxon>
        <taxon>Pseudomonadota</taxon>
        <taxon>Gammaproteobacteria</taxon>
        <taxon>Pseudomonadales</taxon>
        <taxon>Pseudomonadaceae</taxon>
        <taxon>Pseudomonas</taxon>
    </lineage>
</organism>
<dbReference type="RefSeq" id="WP_264429240.1">
    <property type="nucleotide sequence ID" value="NZ_JAOSHO010000244.1"/>
</dbReference>
<protein>
    <submittedName>
        <fullName evidence="1">Alpha-xenorhabdolysin family binary toxin subunit A</fullName>
    </submittedName>
</protein>
<accession>A0ABT3FAM7</accession>
<gene>
    <name evidence="1" type="ORF">OC610_17015</name>
</gene>
<name>A0ABT3FAM7_9PSED</name>
<keyword evidence="2" id="KW-1185">Reference proteome</keyword>
<evidence type="ECO:0000313" key="2">
    <source>
        <dbReference type="Proteomes" id="UP001061999"/>
    </source>
</evidence>
<dbReference type="NCBIfam" id="NF033928">
    <property type="entry name" value="alph_xenorhab_A"/>
    <property type="match status" value="1"/>
</dbReference>
<proteinExistence type="predicted"/>
<dbReference type="InterPro" id="IPR047760">
    <property type="entry name" value="XaxB-like"/>
</dbReference>
<sequence length="742" mass="82915">MEVKLKDEVVRAAVEAPKVFVEASLGDDGQYSREPGIQLTKEQIISLRRYEVLGLSLPTRINDVVAYLNYGAGDMGSPGLTALDFVKTFSTTYDHARRWSPLREKIQLTGTDLQGFANTIIDYGDGIIEVYKDLKASRYLEEHNIDSVEAFLQLKARLPELPDPAVAPADIQEIKEYLDVILTGIKFRHAKAEEVRLELDNFGTDLREKVLPEVKLRLKAVSENTYAGDIQILQEEIDQRAAEIDELNKQYGQMVKEAIVAAATLNVAGLILGIYQGVQAEALRKKRNELKLLQDSAIQKLGSKNQTLGSLNRVRGDLQNLTSVTIEAEVATQNLMLVWNALSQFIGDSLASVNRVQDAVALRSFIRHLTAVVTPWRQDIGRSSKALVAIFEQAQREIDAGNFIRVRMASMSLLPSGSDYPHFNVTALRGYNSDIQVHNTQVQLLAQRHDYMPHVVGRMTGLASIANRQTFGVRNSAQTTINNLNRIMTVLNGYQEEWEEITDEVEKSELRLDMQVELRNAFRAISQQAGDLEQIKTNLSAHYDRDMSKQWMLALEQDRTFAQAQENRAKAKRVELLAQMESVSDAIQLIGKSGVEKIGQEAQLTVDSLMSMGMAPPQVQVALLALDTLKKVIAGIGETFSYLNMVAGYERLSERANQLRAEAMSWSGEVPVIQGKMNLIESLDNVDSFRWDYVKALTPVVDAYGMFSRAFEPDTSLPIEVQASNVIAVIPAITQYLRPLRD</sequence>
<dbReference type="Proteomes" id="UP001061999">
    <property type="component" value="Unassembled WGS sequence"/>
</dbReference>
<evidence type="ECO:0000313" key="1">
    <source>
        <dbReference type="EMBL" id="MCW1246118.1"/>
    </source>
</evidence>
<comment type="caution">
    <text evidence="1">The sequence shown here is derived from an EMBL/GenBank/DDBJ whole genome shotgun (WGS) entry which is preliminary data.</text>
</comment>
<dbReference type="CDD" id="cd22657">
    <property type="entry name" value="ClyA_XaxA-like"/>
    <property type="match status" value="1"/>
</dbReference>
<dbReference type="NCBIfam" id="NF033927">
    <property type="entry name" value="alph_xenorhab_B"/>
    <property type="match status" value="1"/>
</dbReference>
<dbReference type="EMBL" id="JAOSHO010000244">
    <property type="protein sequence ID" value="MCW1246118.1"/>
    <property type="molecule type" value="Genomic_DNA"/>
</dbReference>